<dbReference type="AlphaFoldDB" id="A0A401KQV5"/>
<evidence type="ECO:0000256" key="3">
    <source>
        <dbReference type="ARBA" id="ARBA00023242"/>
    </source>
</evidence>
<dbReference type="Proteomes" id="UP000286921">
    <property type="component" value="Unassembled WGS sequence"/>
</dbReference>
<gene>
    <name evidence="7" type="ORF">AAWM_04563</name>
</gene>
<keyword evidence="5" id="KW-0812">Transmembrane</keyword>
<sequence>MDRRKRKTCDAVQNTHSCAIDGRDGFSQMDSVTAGNDNTPFELDALVSEMVTPESRTDDTRPPETSLRERLSLEQEQSSKVDVGETSAMSFLHFLRKTVKAYVGSVPFTDAERHHIVIDTDCCSTIEADENIEPKRIHTWLDFYNEATSGILDLFTAQEVETLLAAHTSSRQSASVAAVRREDVAAISVALAIGAQVRGSDGDSEIANGYFRRARQAAFNDMLMGQNIGTVRLFLLMAFYMLGACHRNAASMFLGVAARAAIILELHTFEGYSSTLSNEDYESRRRIWHSMRNLDILSSFVLSRPRSLPLVPSMPDTNEEVNLQSAFYAVGNGCTLLNNIVDTLSKGGLLDVPTAEGLLSQLRKWSSGLPTGLRQFRSVSHSLPFLEPGDRQRLVGSIHVSCLYYFAVILVTRPYLIAYLTSRLRGKAPDHLISDPDEASDVAIKNNKVSKLAQVAWIFGAGLILGFSKFAAEPRRDIESLFNSSLHLLDDIGRTSPQAQLYHQILTSLNDAVAKFRNRVAGEVYRTVQDYMDQILMIDPNMDGDTIARSKDSEDSYPGWSDDWLAGAIRGVETGDIALDPVSNGTQGAQMFRDPGDWGDIDITQERFELIELEILILWQGFEMFVPSLAVLALIAPLISSALELEQPGITSDPTATVRNGTYYGLHNQHYNQDLFLGIPYAQQPIGDLRLRTPRSMNTSWPVPRNATEYSPACVGFNQTEGASEACLTLNVVRPASIALSESLPVAVWIQGGGFTSGSSSEKQYNLSFIVDQSVQMEKPIIAVSLNYRLHCWGFMWGKEIKEAGVGNLGLRDQRLALHWIQENIAAFGGDPAQVTIWGESSGANSVGTHLVAYGGRDDGIFRAAISESGAPSVYQRYPTPAEWQPYYDGIVNASGCSSATDTLACLRTIPTNTLHGIFDNTSIVPMHAMSGLSGAKFIPVIDDDFIEESATVQLQKGNFVKVPYLIGANADEGTAFAVEGVNTDAEFRELVKDWGLNNATTDVLEALYPDIPQIGIPAIMVGRPPSGYGNQYKRVAAFQGDVNIHAARRLTSHIWSSRNISVYSYRFDVISPGYGPSAGSYAGATHGTEIPYVFYNLDGLGYDSNNKSIGSMPNSYSRMSKIMSRMWVSFVTTLDPNHSGGTNVQWPPYNIDNPEIIFFDTDVTNLTYALPCSNTFSCEDDVMHEQNDSENGLYLSHYAQNINWKAIRTIQVMDLCAAPLSASVPLPGLRAQQNWI</sequence>
<feature type="compositionally biased region" description="Basic and acidic residues" evidence="4">
    <location>
        <begin position="55"/>
        <end position="79"/>
    </location>
</feature>
<name>A0A401KQV5_ASPAW</name>
<reference evidence="7 8" key="1">
    <citation type="submission" date="2016-09" db="EMBL/GenBank/DDBJ databases">
        <title>Aspergillus awamori IFM 58123T.</title>
        <authorList>
            <person name="Kusuya Y."/>
            <person name="Shimizu M."/>
            <person name="Takahashi H."/>
            <person name="Yaguchi T."/>
        </authorList>
    </citation>
    <scope>NUCLEOTIDE SEQUENCE [LARGE SCALE GENOMIC DNA]</scope>
    <source>
        <strain evidence="7 8">IFM 58123</strain>
    </source>
</reference>
<feature type="region of interest" description="Disordered" evidence="4">
    <location>
        <begin position="51"/>
        <end position="79"/>
    </location>
</feature>
<dbReference type="STRING" id="105351.A0A401KQV5"/>
<evidence type="ECO:0000256" key="2">
    <source>
        <dbReference type="ARBA" id="ARBA00022801"/>
    </source>
</evidence>
<protein>
    <submittedName>
        <fullName evidence="7">Lipase 4</fullName>
    </submittedName>
</protein>
<dbReference type="Pfam" id="PF00135">
    <property type="entry name" value="COesterase"/>
    <property type="match status" value="1"/>
</dbReference>
<keyword evidence="3" id="KW-0539">Nucleus</keyword>
<dbReference type="SUPFAM" id="SSF53474">
    <property type="entry name" value="alpha/beta-Hydrolases"/>
    <property type="match status" value="1"/>
</dbReference>
<keyword evidence="8" id="KW-1185">Reference proteome</keyword>
<dbReference type="Gene3D" id="3.40.50.1820">
    <property type="entry name" value="alpha/beta hydrolase"/>
    <property type="match status" value="1"/>
</dbReference>
<dbReference type="EMBL" id="BDHI01000008">
    <property type="protein sequence ID" value="GCB21678.1"/>
    <property type="molecule type" value="Genomic_DNA"/>
</dbReference>
<evidence type="ECO:0000313" key="8">
    <source>
        <dbReference type="Proteomes" id="UP000286921"/>
    </source>
</evidence>
<evidence type="ECO:0000256" key="1">
    <source>
        <dbReference type="ARBA" id="ARBA00005964"/>
    </source>
</evidence>
<evidence type="ECO:0000256" key="4">
    <source>
        <dbReference type="SAM" id="MobiDB-lite"/>
    </source>
</evidence>
<dbReference type="InterPro" id="IPR019826">
    <property type="entry name" value="Carboxylesterase_B_AS"/>
</dbReference>
<dbReference type="PANTHER" id="PTHR43918:SF4">
    <property type="entry name" value="CARBOXYLIC ESTER HYDROLASE"/>
    <property type="match status" value="1"/>
</dbReference>
<dbReference type="PANTHER" id="PTHR43918">
    <property type="entry name" value="ACETYLCHOLINESTERASE"/>
    <property type="match status" value="1"/>
</dbReference>
<proteinExistence type="inferred from homology"/>
<feature type="transmembrane region" description="Helical" evidence="5">
    <location>
        <begin position="455"/>
        <end position="472"/>
    </location>
</feature>
<dbReference type="GO" id="GO:0008270">
    <property type="term" value="F:zinc ion binding"/>
    <property type="evidence" value="ECO:0007669"/>
    <property type="project" value="InterPro"/>
</dbReference>
<dbReference type="InterPro" id="IPR002018">
    <property type="entry name" value="CarbesteraseB"/>
</dbReference>
<dbReference type="InterPro" id="IPR029058">
    <property type="entry name" value="AB_hydrolase_fold"/>
</dbReference>
<evidence type="ECO:0000313" key="7">
    <source>
        <dbReference type="EMBL" id="GCB21678.1"/>
    </source>
</evidence>
<dbReference type="InterPro" id="IPR007219">
    <property type="entry name" value="XnlR_reg_dom"/>
</dbReference>
<feature type="domain" description="Xylanolytic transcriptional activator regulatory" evidence="6">
    <location>
        <begin position="250"/>
        <end position="321"/>
    </location>
</feature>
<dbReference type="GO" id="GO:0006351">
    <property type="term" value="P:DNA-templated transcription"/>
    <property type="evidence" value="ECO:0007669"/>
    <property type="project" value="InterPro"/>
</dbReference>
<dbReference type="SMART" id="SM00906">
    <property type="entry name" value="Fungal_trans"/>
    <property type="match status" value="1"/>
</dbReference>
<comment type="similarity">
    <text evidence="1">Belongs to the type-B carboxylesterase/lipase family.</text>
</comment>
<dbReference type="PROSITE" id="PS00122">
    <property type="entry name" value="CARBOXYLESTERASE_B_1"/>
    <property type="match status" value="1"/>
</dbReference>
<organism evidence="7 8">
    <name type="scientific">Aspergillus awamori</name>
    <name type="common">Black koji mold</name>
    <dbReference type="NCBI Taxonomy" id="105351"/>
    <lineage>
        <taxon>Eukaryota</taxon>
        <taxon>Fungi</taxon>
        <taxon>Dikarya</taxon>
        <taxon>Ascomycota</taxon>
        <taxon>Pezizomycotina</taxon>
        <taxon>Eurotiomycetes</taxon>
        <taxon>Eurotiomycetidae</taxon>
        <taxon>Eurotiales</taxon>
        <taxon>Aspergillaceae</taxon>
        <taxon>Aspergillus</taxon>
    </lineage>
</organism>
<accession>A0A401KQV5</accession>
<dbReference type="Pfam" id="PF04082">
    <property type="entry name" value="Fungal_trans"/>
    <property type="match status" value="1"/>
</dbReference>
<keyword evidence="5" id="KW-0472">Membrane</keyword>
<evidence type="ECO:0000256" key="5">
    <source>
        <dbReference type="SAM" id="Phobius"/>
    </source>
</evidence>
<feature type="transmembrane region" description="Helical" evidence="5">
    <location>
        <begin position="402"/>
        <end position="420"/>
    </location>
</feature>
<keyword evidence="5" id="KW-1133">Transmembrane helix</keyword>
<dbReference type="CDD" id="cd12148">
    <property type="entry name" value="fungal_TF_MHR"/>
    <property type="match status" value="1"/>
</dbReference>
<dbReference type="GO" id="GO:0052689">
    <property type="term" value="F:carboxylic ester hydrolase activity"/>
    <property type="evidence" value="ECO:0007669"/>
    <property type="project" value="TreeGrafter"/>
</dbReference>
<comment type="caution">
    <text evidence="7">The sequence shown here is derived from an EMBL/GenBank/DDBJ whole genome shotgun (WGS) entry which is preliminary data.</text>
</comment>
<dbReference type="GO" id="GO:0003677">
    <property type="term" value="F:DNA binding"/>
    <property type="evidence" value="ECO:0007669"/>
    <property type="project" value="InterPro"/>
</dbReference>
<dbReference type="InterPro" id="IPR050654">
    <property type="entry name" value="AChE-related_enzymes"/>
</dbReference>
<evidence type="ECO:0000259" key="6">
    <source>
        <dbReference type="SMART" id="SM00906"/>
    </source>
</evidence>
<keyword evidence="2" id="KW-0378">Hydrolase</keyword>
<feature type="transmembrane region" description="Helical" evidence="5">
    <location>
        <begin position="222"/>
        <end position="243"/>
    </location>
</feature>